<proteinExistence type="predicted"/>
<evidence type="ECO:0000313" key="2">
    <source>
        <dbReference type="EMBL" id="MBL4930557.1"/>
    </source>
</evidence>
<comment type="caution">
    <text evidence="2">The sequence shown here is derived from an EMBL/GenBank/DDBJ whole genome shotgun (WGS) entry which is preliminary data.</text>
</comment>
<keyword evidence="3" id="KW-1185">Reference proteome</keyword>
<dbReference type="RefSeq" id="WP_202765938.1">
    <property type="nucleotide sequence ID" value="NZ_JAESWA010000010.1"/>
</dbReference>
<feature type="domain" description="BF1531-like N-terminal" evidence="1">
    <location>
        <begin position="62"/>
        <end position="230"/>
    </location>
</feature>
<name>A0A937FE11_9CLOT</name>
<dbReference type="Gene3D" id="3.40.50.1000">
    <property type="entry name" value="HAD superfamily/HAD-like"/>
    <property type="match status" value="1"/>
</dbReference>
<organism evidence="2 3">
    <name type="scientific">Clostridium paridis</name>
    <dbReference type="NCBI Taxonomy" id="2803863"/>
    <lineage>
        <taxon>Bacteria</taxon>
        <taxon>Bacillati</taxon>
        <taxon>Bacillota</taxon>
        <taxon>Clostridia</taxon>
        <taxon>Eubacteriales</taxon>
        <taxon>Clostridiaceae</taxon>
        <taxon>Clostridium</taxon>
    </lineage>
</organism>
<dbReference type="InterPro" id="IPR010037">
    <property type="entry name" value="FkbH_domain"/>
</dbReference>
<dbReference type="InterPro" id="IPR023214">
    <property type="entry name" value="HAD_sf"/>
</dbReference>
<dbReference type="NCBIfam" id="TIGR01681">
    <property type="entry name" value="HAD-SF-IIIC"/>
    <property type="match status" value="1"/>
</dbReference>
<protein>
    <submittedName>
        <fullName evidence="2">HAD-IIIC family phosphatase</fullName>
    </submittedName>
</protein>
<dbReference type="Pfam" id="PF21211">
    <property type="entry name" value="FkbH_N"/>
    <property type="match status" value="1"/>
</dbReference>
<gene>
    <name evidence="2" type="ORF">JK634_01925</name>
</gene>
<reference evidence="2" key="1">
    <citation type="submission" date="2021-01" db="EMBL/GenBank/DDBJ databases">
        <title>Genome public.</title>
        <authorList>
            <person name="Liu C."/>
            <person name="Sun Q."/>
        </authorList>
    </citation>
    <scope>NUCLEOTIDE SEQUENCE</scope>
    <source>
        <strain evidence="2">YIM B02565</strain>
    </source>
</reference>
<dbReference type="InterPro" id="IPR036514">
    <property type="entry name" value="SGNH_hydro_sf"/>
</dbReference>
<dbReference type="Proteomes" id="UP000623681">
    <property type="component" value="Unassembled WGS sequence"/>
</dbReference>
<dbReference type="InterPro" id="IPR049369">
    <property type="entry name" value="BF1531-like_N"/>
</dbReference>
<dbReference type="NCBIfam" id="TIGR01686">
    <property type="entry name" value="FkbH"/>
    <property type="match status" value="1"/>
</dbReference>
<dbReference type="EMBL" id="JAESWA010000010">
    <property type="protein sequence ID" value="MBL4930557.1"/>
    <property type="molecule type" value="Genomic_DNA"/>
</dbReference>
<sequence>MKQLEYPFDSSYILKKKKAIKRELLKNEDFIEKRIALLSGSTIGDIKNIIELFLLNHGIKPIFYEGSYSRFYEDVMYDDGVLKEFNPDIIYIVTSNRNINLYPDINDTDSQINQKLEDTFGKFEAVWQKVSQDFNCTIIQNNFELPFFRVLGNKDAVLLSGRVNFITRLNMKFSEYARNNRDFYINDINYLSCWYGLERWSDPSYWYLYKYALNIDAIPLLCHSVANIIKSVYGKNKKSIVVDLDNTLWGGVIGDIGEGEIDLGNETPTGMAFMEFQNYIKQVSQLGILLNVASKNEYDNAIKGLNHNFSLLKPEDFICLKINWNDKNISIAEIARDLNILPNSLVFIDDNPAEREIITQSIPEVSVPEMTSPEKYLDVLDKSGFFEVTNLSEDDRMRNNFYKGNTNRDKLKYNFTNYEEYLKSLEMVCEVGRFSPSNIERITQLFNKTNQFNLTTRRYTNLEIVDIMNGINYVCIYARLKDKFGDNGIASCLIAKIDGDTIEIESWVMSCRVFKRNLEYVVFDRLVEEANKLNISRILGFYFKSAKNSMVKDFYGTLGFEECYKDEEKSVWNFGVSPNYSSKNNVIKISNNEE</sequence>
<dbReference type="InterPro" id="IPR036412">
    <property type="entry name" value="HAD-like_sf"/>
</dbReference>
<dbReference type="AlphaFoldDB" id="A0A937FE11"/>
<dbReference type="InterPro" id="IPR010033">
    <property type="entry name" value="HAD_SF_ppase_IIIC"/>
</dbReference>
<evidence type="ECO:0000313" key="3">
    <source>
        <dbReference type="Proteomes" id="UP000623681"/>
    </source>
</evidence>
<evidence type="ECO:0000259" key="1">
    <source>
        <dbReference type="Pfam" id="PF21211"/>
    </source>
</evidence>
<dbReference type="SUPFAM" id="SSF56784">
    <property type="entry name" value="HAD-like"/>
    <property type="match status" value="1"/>
</dbReference>
<accession>A0A937FE11</accession>
<dbReference type="Gene3D" id="3.40.50.1110">
    <property type="entry name" value="SGNH hydrolase"/>
    <property type="match status" value="1"/>
</dbReference>